<dbReference type="Proteomes" id="UP000536179">
    <property type="component" value="Unassembled WGS sequence"/>
</dbReference>
<keyword evidence="3" id="KW-1185">Reference proteome</keyword>
<accession>A0A7W5H408</accession>
<sequence length="465" mass="50620">MNKRDQRIGNSPKLKRTLRLEPLESRALMAADFFGAAEFGPSQSGDRLLVERGHADRFAEVAKQELRMRVSDGLQREAATTLEHASIDRHNVLVFRPLPDARHNISSPVVGPPARDHFTSIRVKEFDGIDRPDTIKWISLGRNTPDRLSADRIVREVNPLTDHVLVFSKVELISVRPIQAPDIVITIANVPQRESDGRAPVGRGDNRPEGVIAESNSNENADVDAVADDDLLDRVISTIAKDRTQNQSTASAVTTTSTPGQSFAMNLSSHVQDAVSARPLVSPLSNHGGMIEIDSLESSDTPSDLPDESDAEPWQIERSTLEQIAETAHDESESEPSGPPTDLAVDESGNGGLIAIAHADLPTSVIMPNYHPIEIQLDPSMGHFRSFQLAAVPVHDRESSDPADLLTRLQNGFDQENVTESTAYPPNISSVAYAGMIFVGGIVLTVELRGRKTDLIDDSEETGLS</sequence>
<organism evidence="2 3">
    <name type="scientific">Aporhodopirellula rubra</name>
    <dbReference type="NCBI Taxonomy" id="980271"/>
    <lineage>
        <taxon>Bacteria</taxon>
        <taxon>Pseudomonadati</taxon>
        <taxon>Planctomycetota</taxon>
        <taxon>Planctomycetia</taxon>
        <taxon>Pirellulales</taxon>
        <taxon>Pirellulaceae</taxon>
        <taxon>Aporhodopirellula</taxon>
    </lineage>
</organism>
<evidence type="ECO:0000256" key="1">
    <source>
        <dbReference type="SAM" id="MobiDB-lite"/>
    </source>
</evidence>
<comment type="caution">
    <text evidence="2">The sequence shown here is derived from an EMBL/GenBank/DDBJ whole genome shotgun (WGS) entry which is preliminary data.</text>
</comment>
<reference evidence="2 3" key="1">
    <citation type="submission" date="2020-08" db="EMBL/GenBank/DDBJ databases">
        <title>Genomic Encyclopedia of Type Strains, Phase III (KMG-III): the genomes of soil and plant-associated and newly described type strains.</title>
        <authorList>
            <person name="Whitman W."/>
        </authorList>
    </citation>
    <scope>NUCLEOTIDE SEQUENCE [LARGE SCALE GENOMIC DNA]</scope>
    <source>
        <strain evidence="2 3">CECT 8075</strain>
    </source>
</reference>
<evidence type="ECO:0000313" key="3">
    <source>
        <dbReference type="Proteomes" id="UP000536179"/>
    </source>
</evidence>
<dbReference type="AlphaFoldDB" id="A0A7W5H408"/>
<gene>
    <name evidence="2" type="ORF">FHS27_000115</name>
</gene>
<name>A0A7W5H408_9BACT</name>
<dbReference type="RefSeq" id="WP_184300282.1">
    <property type="nucleotide sequence ID" value="NZ_JACHXU010000001.1"/>
</dbReference>
<dbReference type="EMBL" id="JACHXU010000001">
    <property type="protein sequence ID" value="MBB3204351.1"/>
    <property type="molecule type" value="Genomic_DNA"/>
</dbReference>
<evidence type="ECO:0000313" key="2">
    <source>
        <dbReference type="EMBL" id="MBB3204351.1"/>
    </source>
</evidence>
<feature type="region of interest" description="Disordered" evidence="1">
    <location>
        <begin position="193"/>
        <end position="224"/>
    </location>
</feature>
<feature type="region of interest" description="Disordered" evidence="1">
    <location>
        <begin position="294"/>
        <end position="348"/>
    </location>
</feature>
<proteinExistence type="predicted"/>
<protein>
    <submittedName>
        <fullName evidence="2">Uncharacterized protein</fullName>
    </submittedName>
</protein>